<accession>A0A1Y2IQT8</accession>
<dbReference type="InterPro" id="IPR011009">
    <property type="entry name" value="Kinase-like_dom_sf"/>
</dbReference>
<keyword evidence="4" id="KW-1185">Reference proteome</keyword>
<reference evidence="3 4" key="1">
    <citation type="journal article" date="2015" name="Biotechnol. Biofuels">
        <title>Enhanced degradation of softwood versus hardwood by the white-rot fungus Pycnoporus coccineus.</title>
        <authorList>
            <person name="Couturier M."/>
            <person name="Navarro D."/>
            <person name="Chevret D."/>
            <person name="Henrissat B."/>
            <person name="Piumi F."/>
            <person name="Ruiz-Duenas F.J."/>
            <person name="Martinez A.T."/>
            <person name="Grigoriev I.V."/>
            <person name="Riley R."/>
            <person name="Lipzen A."/>
            <person name="Berrin J.G."/>
            <person name="Master E.R."/>
            <person name="Rosso M.N."/>
        </authorList>
    </citation>
    <scope>NUCLEOTIDE SEQUENCE [LARGE SCALE GENOMIC DNA]</scope>
    <source>
        <strain evidence="3 4">BRFM310</strain>
    </source>
</reference>
<dbReference type="STRING" id="1353009.A0A1Y2IQT8"/>
<feature type="region of interest" description="Disordered" evidence="2">
    <location>
        <begin position="93"/>
        <end position="115"/>
    </location>
</feature>
<keyword evidence="1" id="KW-0945">Host-virus interaction</keyword>
<evidence type="ECO:0000313" key="3">
    <source>
        <dbReference type="EMBL" id="OSD03499.1"/>
    </source>
</evidence>
<feature type="region of interest" description="Disordered" evidence="2">
    <location>
        <begin position="14"/>
        <end position="54"/>
    </location>
</feature>
<evidence type="ECO:0008006" key="5">
    <source>
        <dbReference type="Google" id="ProtNLM"/>
    </source>
</evidence>
<feature type="compositionally biased region" description="Polar residues" evidence="2">
    <location>
        <begin position="734"/>
        <end position="762"/>
    </location>
</feature>
<evidence type="ECO:0000256" key="1">
    <source>
        <dbReference type="ARBA" id="ARBA00022581"/>
    </source>
</evidence>
<dbReference type="PANTHER" id="PTHR13037:SF24">
    <property type="entry name" value="POLYCOMB PROTEIN PCL-RELATED"/>
    <property type="match status" value="1"/>
</dbReference>
<evidence type="ECO:0000313" key="4">
    <source>
        <dbReference type="Proteomes" id="UP000193067"/>
    </source>
</evidence>
<name>A0A1Y2IQT8_TRAC3</name>
<dbReference type="AlphaFoldDB" id="A0A1Y2IQT8"/>
<gene>
    <name evidence="3" type="ORF">PYCCODRAFT_1434395</name>
</gene>
<feature type="region of interest" description="Disordered" evidence="2">
    <location>
        <begin position="734"/>
        <end position="785"/>
    </location>
</feature>
<feature type="compositionally biased region" description="Acidic residues" evidence="2">
    <location>
        <begin position="96"/>
        <end position="115"/>
    </location>
</feature>
<feature type="compositionally biased region" description="Polar residues" evidence="2">
    <location>
        <begin position="667"/>
        <end position="684"/>
    </location>
</feature>
<dbReference type="SUPFAM" id="SSF56112">
    <property type="entry name" value="Protein kinase-like (PK-like)"/>
    <property type="match status" value="1"/>
</dbReference>
<sequence length="859" mass="95304">MLSFLSSWILPSSRRSDLTHHHTQRGAELKSSSFNSDDVPDYPDPVQPGHGADSSFLSVLTAPYEPLAPPPRIVLPPKPPISSVNQLHATVAWSDPEPEEDGSGSESEDDEEMDISELPEQARESLDQPAYQPVAKFSWTTGLPLSGSKLLYNIHVEPPYTLSIMRGKIGDRDMTYLCKRWWRAARSSWRGFYAELKLFSSPVYLRDMQGCGIPYLINLYSSADAISFVMALPHQSFWIEASADMPNELKKQVIITYIALHARGVLHGSPELHNMLVGGDGRVTLIDFHAARARNPIPELGIEAVTRAELDLELRQVMFKLDYEGARKREYARMKRLQPLWARLDECARQGLPLEKIPINELRDPPPSQEHWRRDWINSLNGPPRRFIAPGQTPEEYRQASATFCKMLEDWHELEKKDAVSPLIYALPSSPPHSRAASPVPPASPTPSSSAVLPPPASAPEANPRKRKKESGPDDTPPPFKRSRGADLPDGSIPPPPRYERKTTSYDTGEAVKLLPAAATTKSESKAGRVRDFAYEPYDGPRGYYFPHPPTEARRDMMRIVHIRNENAIACGEEGLPYYRLDRGLLSPPAFKRCLVKGLHVARGTLKRQRDEAEHPVSLSQQQRAKKQRFEDDRRAALSEDRIVWFNDTVSYQDPPREEDYERGPAGSTSSATVPRSHKPSASTARPRRSILKPTRPVKTVSYNLAKWGGQASLDAGLSFYTAKSPYQILAMQQTRPTTQDGDSQLAGPSNASDKPVQQPSGSGAVDAQPGSGAPSEGLSQTRLESTVTNEISVAAESPALDGHLMVRASDVAPATRDLRSNTALKCEGGSCYDRVSSLETHDLKEELEVEAILVPRDE</sequence>
<dbReference type="EMBL" id="KZ084100">
    <property type="protein sequence ID" value="OSD03499.1"/>
    <property type="molecule type" value="Genomic_DNA"/>
</dbReference>
<feature type="region of interest" description="Disordered" evidence="2">
    <location>
        <begin position="654"/>
        <end position="696"/>
    </location>
</feature>
<dbReference type="OrthoDB" id="2687876at2759"/>
<feature type="compositionally biased region" description="Basic and acidic residues" evidence="2">
    <location>
        <begin position="14"/>
        <end position="28"/>
    </location>
</feature>
<proteinExistence type="predicted"/>
<organism evidence="3 4">
    <name type="scientific">Trametes coccinea (strain BRFM310)</name>
    <name type="common">Pycnoporus coccineus</name>
    <dbReference type="NCBI Taxonomy" id="1353009"/>
    <lineage>
        <taxon>Eukaryota</taxon>
        <taxon>Fungi</taxon>
        <taxon>Dikarya</taxon>
        <taxon>Basidiomycota</taxon>
        <taxon>Agaricomycotina</taxon>
        <taxon>Agaricomycetes</taxon>
        <taxon>Polyporales</taxon>
        <taxon>Polyporaceae</taxon>
        <taxon>Trametes</taxon>
    </lineage>
</organism>
<dbReference type="Proteomes" id="UP000193067">
    <property type="component" value="Unassembled WGS sequence"/>
</dbReference>
<feature type="region of interest" description="Disordered" evidence="2">
    <location>
        <begin position="606"/>
        <end position="633"/>
    </location>
</feature>
<evidence type="ECO:0000256" key="2">
    <source>
        <dbReference type="SAM" id="MobiDB-lite"/>
    </source>
</evidence>
<dbReference type="PANTHER" id="PTHR13037">
    <property type="entry name" value="FORMIN"/>
    <property type="match status" value="1"/>
</dbReference>
<feature type="region of interest" description="Disordered" evidence="2">
    <location>
        <begin position="430"/>
        <end position="507"/>
    </location>
</feature>
<protein>
    <recommendedName>
        <fullName evidence="5">Protein kinase domain-containing protein</fullName>
    </recommendedName>
</protein>